<evidence type="ECO:0000256" key="1">
    <source>
        <dbReference type="SAM" id="MobiDB-lite"/>
    </source>
</evidence>
<sequence length="311" mass="35862">MVPQSFLFLIDLVESKRGLNKMDVNMDLKIKELDEFKDEINEMLCGRGGGEIVPDTSRKDRRGRPAPRYARQGTSRQDRRGGQHHDMLGKVHLQQSGRSWRVSINHQSVNMASSSVFYLSEEGNTDSEDEEYVESSTDTYSIGSLCLDIEDDMFIDAHFEEDVDTSMTKTTYDPFLYLLCPRHKEDAEIGKLYRGDEYEEEPYDDDDLQFGKHNWNADGENEEIGVEYNIHNASVDWRKMKPELGEKYESPEQLKFCVRNYVVANGFQLRFAKSDHDRILVVCGKENNKKSARIGCMLLGLEMKQLSKLNL</sequence>
<evidence type="ECO:0000313" key="3">
    <source>
        <dbReference type="Proteomes" id="UP001177003"/>
    </source>
</evidence>
<accession>A0AA35Z8X2</accession>
<dbReference type="AlphaFoldDB" id="A0AA35Z8X2"/>
<name>A0AA35Z8X2_LACSI</name>
<evidence type="ECO:0008006" key="4">
    <source>
        <dbReference type="Google" id="ProtNLM"/>
    </source>
</evidence>
<reference evidence="2" key="1">
    <citation type="submission" date="2023-04" db="EMBL/GenBank/DDBJ databases">
        <authorList>
            <person name="Vijverberg K."/>
            <person name="Xiong W."/>
            <person name="Schranz E."/>
        </authorList>
    </citation>
    <scope>NUCLEOTIDE SEQUENCE</scope>
</reference>
<keyword evidence="3" id="KW-1185">Reference proteome</keyword>
<feature type="region of interest" description="Disordered" evidence="1">
    <location>
        <begin position="47"/>
        <end position="85"/>
    </location>
</feature>
<dbReference type="Proteomes" id="UP001177003">
    <property type="component" value="Chromosome 5"/>
</dbReference>
<evidence type="ECO:0000313" key="2">
    <source>
        <dbReference type="EMBL" id="CAI9288125.1"/>
    </source>
</evidence>
<proteinExistence type="predicted"/>
<feature type="compositionally biased region" description="Basic and acidic residues" evidence="1">
    <location>
        <begin position="76"/>
        <end position="85"/>
    </location>
</feature>
<dbReference type="EMBL" id="OX465081">
    <property type="protein sequence ID" value="CAI9288125.1"/>
    <property type="molecule type" value="Genomic_DNA"/>
</dbReference>
<gene>
    <name evidence="2" type="ORF">LSALG_LOCUS27447</name>
</gene>
<protein>
    <recommendedName>
        <fullName evidence="4">Transposase MuDR plant domain-containing protein</fullName>
    </recommendedName>
</protein>
<organism evidence="2 3">
    <name type="scientific">Lactuca saligna</name>
    <name type="common">Willowleaf lettuce</name>
    <dbReference type="NCBI Taxonomy" id="75948"/>
    <lineage>
        <taxon>Eukaryota</taxon>
        <taxon>Viridiplantae</taxon>
        <taxon>Streptophyta</taxon>
        <taxon>Embryophyta</taxon>
        <taxon>Tracheophyta</taxon>
        <taxon>Spermatophyta</taxon>
        <taxon>Magnoliopsida</taxon>
        <taxon>eudicotyledons</taxon>
        <taxon>Gunneridae</taxon>
        <taxon>Pentapetalae</taxon>
        <taxon>asterids</taxon>
        <taxon>campanulids</taxon>
        <taxon>Asterales</taxon>
        <taxon>Asteraceae</taxon>
        <taxon>Cichorioideae</taxon>
        <taxon>Cichorieae</taxon>
        <taxon>Lactucinae</taxon>
        <taxon>Lactuca</taxon>
    </lineage>
</organism>